<evidence type="ECO:0000313" key="3">
    <source>
        <dbReference type="Proteomes" id="UP000789901"/>
    </source>
</evidence>
<protein>
    <submittedName>
        <fullName evidence="2">44407_t:CDS:1</fullName>
    </submittedName>
</protein>
<gene>
    <name evidence="2" type="ORF">GMARGA_LOCUS40316</name>
</gene>
<sequence>IRTINKTYTAQPNYENKSEIQSNRDKRINVEINEPKVFDNFQRFIEMDNTSRFLYVDIIASAQNNEVTNDTTKTAE</sequence>
<keyword evidence="3" id="KW-1185">Reference proteome</keyword>
<feature type="non-terminal residue" evidence="2">
    <location>
        <position position="1"/>
    </location>
</feature>
<dbReference type="EMBL" id="CAJVQB010102111">
    <property type="protein sequence ID" value="CAG8850640.1"/>
    <property type="molecule type" value="Genomic_DNA"/>
</dbReference>
<evidence type="ECO:0000256" key="1">
    <source>
        <dbReference type="SAM" id="MobiDB-lite"/>
    </source>
</evidence>
<organism evidence="2 3">
    <name type="scientific">Gigaspora margarita</name>
    <dbReference type="NCBI Taxonomy" id="4874"/>
    <lineage>
        <taxon>Eukaryota</taxon>
        <taxon>Fungi</taxon>
        <taxon>Fungi incertae sedis</taxon>
        <taxon>Mucoromycota</taxon>
        <taxon>Glomeromycotina</taxon>
        <taxon>Glomeromycetes</taxon>
        <taxon>Diversisporales</taxon>
        <taxon>Gigasporaceae</taxon>
        <taxon>Gigaspora</taxon>
    </lineage>
</organism>
<feature type="region of interest" description="Disordered" evidence="1">
    <location>
        <begin position="1"/>
        <end position="22"/>
    </location>
</feature>
<reference evidence="2 3" key="1">
    <citation type="submission" date="2021-06" db="EMBL/GenBank/DDBJ databases">
        <authorList>
            <person name="Kallberg Y."/>
            <person name="Tangrot J."/>
            <person name="Rosling A."/>
        </authorList>
    </citation>
    <scope>NUCLEOTIDE SEQUENCE [LARGE SCALE GENOMIC DNA]</scope>
    <source>
        <strain evidence="2 3">120-4 pot B 10/14</strain>
    </source>
</reference>
<evidence type="ECO:0000313" key="2">
    <source>
        <dbReference type="EMBL" id="CAG8850640.1"/>
    </source>
</evidence>
<dbReference type="Proteomes" id="UP000789901">
    <property type="component" value="Unassembled WGS sequence"/>
</dbReference>
<accession>A0ABN7X913</accession>
<proteinExistence type="predicted"/>
<name>A0ABN7X913_GIGMA</name>
<comment type="caution">
    <text evidence="2">The sequence shown here is derived from an EMBL/GenBank/DDBJ whole genome shotgun (WGS) entry which is preliminary data.</text>
</comment>
<feature type="compositionally biased region" description="Polar residues" evidence="1">
    <location>
        <begin position="1"/>
        <end position="15"/>
    </location>
</feature>